<dbReference type="GO" id="GO:0046872">
    <property type="term" value="F:metal ion binding"/>
    <property type="evidence" value="ECO:0007669"/>
    <property type="project" value="UniProtKB-KW"/>
</dbReference>
<keyword evidence="3" id="KW-0411">Iron-sulfur</keyword>
<evidence type="ECO:0000256" key="2">
    <source>
        <dbReference type="ARBA" id="ARBA00023004"/>
    </source>
</evidence>
<dbReference type="GO" id="GO:0003824">
    <property type="term" value="F:catalytic activity"/>
    <property type="evidence" value="ECO:0007669"/>
    <property type="project" value="InterPro"/>
</dbReference>
<organism evidence="5">
    <name type="scientific">marine sediment metagenome</name>
    <dbReference type="NCBI Taxonomy" id="412755"/>
    <lineage>
        <taxon>unclassified sequences</taxon>
        <taxon>metagenomes</taxon>
        <taxon>ecological metagenomes</taxon>
    </lineage>
</organism>
<dbReference type="Gene3D" id="3.80.30.30">
    <property type="match status" value="1"/>
</dbReference>
<feature type="domain" description="Radical SAM core" evidence="4">
    <location>
        <begin position="16"/>
        <end position="133"/>
    </location>
</feature>
<dbReference type="EMBL" id="BARV01011348">
    <property type="protein sequence ID" value="GAI06807.1"/>
    <property type="molecule type" value="Genomic_DNA"/>
</dbReference>
<reference evidence="5" key="1">
    <citation type="journal article" date="2014" name="Front. Microbiol.">
        <title>High frequency of phylogenetically diverse reductive dehalogenase-homologous genes in deep subseafloor sedimentary metagenomes.</title>
        <authorList>
            <person name="Kawai M."/>
            <person name="Futagami T."/>
            <person name="Toyoda A."/>
            <person name="Takaki Y."/>
            <person name="Nishi S."/>
            <person name="Hori S."/>
            <person name="Arai W."/>
            <person name="Tsubouchi T."/>
            <person name="Morono Y."/>
            <person name="Uchiyama I."/>
            <person name="Ito T."/>
            <person name="Fujiyama A."/>
            <person name="Inagaki F."/>
            <person name="Takami H."/>
        </authorList>
    </citation>
    <scope>NUCLEOTIDE SEQUENCE</scope>
    <source>
        <strain evidence="5">Expedition CK06-06</strain>
    </source>
</reference>
<feature type="non-terminal residue" evidence="5">
    <location>
        <position position="1"/>
    </location>
</feature>
<dbReference type="GO" id="GO:0051536">
    <property type="term" value="F:iron-sulfur cluster binding"/>
    <property type="evidence" value="ECO:0007669"/>
    <property type="project" value="UniProtKB-KW"/>
</dbReference>
<dbReference type="InterPro" id="IPR040086">
    <property type="entry name" value="MJ0683-like"/>
</dbReference>
<dbReference type="InterPro" id="IPR058240">
    <property type="entry name" value="rSAM_sf"/>
</dbReference>
<dbReference type="PANTHER" id="PTHR43432:SF6">
    <property type="entry name" value="RADICAL SAM CORE DOMAIN-CONTAINING PROTEIN"/>
    <property type="match status" value="1"/>
</dbReference>
<protein>
    <recommendedName>
        <fullName evidence="4">Radical SAM core domain-containing protein</fullName>
    </recommendedName>
</protein>
<evidence type="ECO:0000313" key="5">
    <source>
        <dbReference type="EMBL" id="GAI06807.1"/>
    </source>
</evidence>
<evidence type="ECO:0000259" key="4">
    <source>
        <dbReference type="Pfam" id="PF04055"/>
    </source>
</evidence>
<evidence type="ECO:0000256" key="1">
    <source>
        <dbReference type="ARBA" id="ARBA00022723"/>
    </source>
</evidence>
<dbReference type="AlphaFoldDB" id="X1KID3"/>
<dbReference type="SUPFAM" id="SSF102114">
    <property type="entry name" value="Radical SAM enzymes"/>
    <property type="match status" value="1"/>
</dbReference>
<comment type="caution">
    <text evidence="5">The sequence shown here is derived from an EMBL/GenBank/DDBJ whole genome shotgun (WGS) entry which is preliminary data.</text>
</comment>
<dbReference type="Pfam" id="PF04055">
    <property type="entry name" value="Radical_SAM"/>
    <property type="match status" value="1"/>
</dbReference>
<dbReference type="InterPro" id="IPR007197">
    <property type="entry name" value="rSAM"/>
</dbReference>
<name>X1KID3_9ZZZZ</name>
<keyword evidence="1" id="KW-0479">Metal-binding</keyword>
<gene>
    <name evidence="5" type="ORF">S06H3_21559</name>
</gene>
<accession>X1KID3</accession>
<dbReference type="PANTHER" id="PTHR43432">
    <property type="entry name" value="SLR0285 PROTEIN"/>
    <property type="match status" value="1"/>
</dbReference>
<proteinExistence type="predicted"/>
<keyword evidence="2" id="KW-0408">Iron</keyword>
<sequence>EKEIPRYKDKINFVHLCFSTDPFMYRQKEVASLTLKIIERLNKDNIRCTVLTKGVYPKELANTKKYSKENVYGITLVSLDKDFKKKIEPFSAPFKDRIKSLKYLHNKGLKTWVSMEPYPTPNLVQQDLSKILEEISFVDKIIFGKLNYRIESSQFISNKDKKFYEQHANKVISFCKKRGIGRHIKYGTLKKDNKKTEKIFRTNRIINKTRVLPLPVNY</sequence>
<evidence type="ECO:0000256" key="3">
    <source>
        <dbReference type="ARBA" id="ARBA00023014"/>
    </source>
</evidence>